<dbReference type="AlphaFoldDB" id="A0A9D1TP77"/>
<protein>
    <submittedName>
        <fullName evidence="1">Uncharacterized protein</fullName>
    </submittedName>
</protein>
<evidence type="ECO:0000313" key="1">
    <source>
        <dbReference type="EMBL" id="HIW00094.1"/>
    </source>
</evidence>
<proteinExistence type="predicted"/>
<evidence type="ECO:0000313" key="2">
    <source>
        <dbReference type="Proteomes" id="UP000886752"/>
    </source>
</evidence>
<sequence>MPSLFGSTSDMVIQPVQENGSEFLLAIDEKGLYLTTSKYVDSSLADPNRYTQARASVTARLAALGLDAAALAAANAGRVKKFGEGEAKKKVNPLKASKRAMRG</sequence>
<reference evidence="1" key="1">
    <citation type="journal article" date="2021" name="PeerJ">
        <title>Extensive microbial diversity within the chicken gut microbiome revealed by metagenomics and culture.</title>
        <authorList>
            <person name="Gilroy R."/>
            <person name="Ravi A."/>
            <person name="Getino M."/>
            <person name="Pursley I."/>
            <person name="Horton D.L."/>
            <person name="Alikhan N.F."/>
            <person name="Baker D."/>
            <person name="Gharbi K."/>
            <person name="Hall N."/>
            <person name="Watson M."/>
            <person name="Adriaenssens E.M."/>
            <person name="Foster-Nyarko E."/>
            <person name="Jarju S."/>
            <person name="Secka A."/>
            <person name="Antonio M."/>
            <person name="Oren A."/>
            <person name="Chaudhuri R.R."/>
            <person name="La Ragione R."/>
            <person name="Hildebrand F."/>
            <person name="Pallen M.J."/>
        </authorList>
    </citation>
    <scope>NUCLEOTIDE SEQUENCE</scope>
    <source>
        <strain evidence="1">ChiHecec2B26-446</strain>
    </source>
</reference>
<dbReference type="Proteomes" id="UP000886752">
    <property type="component" value="Unassembled WGS sequence"/>
</dbReference>
<gene>
    <name evidence="1" type="ORF">H9894_02765</name>
</gene>
<name>A0A9D1TP77_9BACT</name>
<dbReference type="EMBL" id="DXHV01000032">
    <property type="protein sequence ID" value="HIW00094.1"/>
    <property type="molecule type" value="Genomic_DNA"/>
</dbReference>
<comment type="caution">
    <text evidence="1">The sequence shown here is derived from an EMBL/GenBank/DDBJ whole genome shotgun (WGS) entry which is preliminary data.</text>
</comment>
<accession>A0A9D1TP77</accession>
<organism evidence="1 2">
    <name type="scientific">Candidatus Desulfovibrio intestinipullorum</name>
    <dbReference type="NCBI Taxonomy" id="2838536"/>
    <lineage>
        <taxon>Bacteria</taxon>
        <taxon>Pseudomonadati</taxon>
        <taxon>Thermodesulfobacteriota</taxon>
        <taxon>Desulfovibrionia</taxon>
        <taxon>Desulfovibrionales</taxon>
        <taxon>Desulfovibrionaceae</taxon>
        <taxon>Desulfovibrio</taxon>
    </lineage>
</organism>
<reference evidence="1" key="2">
    <citation type="submission" date="2021-04" db="EMBL/GenBank/DDBJ databases">
        <authorList>
            <person name="Gilroy R."/>
        </authorList>
    </citation>
    <scope>NUCLEOTIDE SEQUENCE</scope>
    <source>
        <strain evidence="1">ChiHecec2B26-446</strain>
    </source>
</reference>